<dbReference type="SMART" id="SM01323">
    <property type="entry name" value="YajC"/>
    <property type="match status" value="1"/>
</dbReference>
<comment type="similarity">
    <text evidence="2">Belongs to the YajC family.</text>
</comment>
<dbReference type="NCBIfam" id="TIGR00739">
    <property type="entry name" value="yajC"/>
    <property type="match status" value="1"/>
</dbReference>
<dbReference type="Proteomes" id="UP000247465">
    <property type="component" value="Chromosome"/>
</dbReference>
<keyword evidence="4" id="KW-0813">Transport</keyword>
<dbReference type="GO" id="GO:0015031">
    <property type="term" value="P:protein transport"/>
    <property type="evidence" value="ECO:0007669"/>
    <property type="project" value="UniProtKB-KW"/>
</dbReference>
<dbReference type="Pfam" id="PF02699">
    <property type="entry name" value="YajC"/>
    <property type="match status" value="1"/>
</dbReference>
<evidence type="ECO:0000256" key="2">
    <source>
        <dbReference type="ARBA" id="ARBA00006742"/>
    </source>
</evidence>
<sequence length="107" mass="11722">MSLFHNPIQLLPTLAQAGGAGSGGGSIIFFYILLFAGLWFLLLAPQRKRQKAHAKLLSELQSGDYVITSSGIYGEITNVKEDRFVVKIAENTKIELSKNAVQSKIEN</sequence>
<dbReference type="AlphaFoldDB" id="A0A2Z4AEV7"/>
<evidence type="ECO:0000256" key="3">
    <source>
        <dbReference type="ARBA" id="ARBA00014962"/>
    </source>
</evidence>
<dbReference type="KEGG" id="mtar:DF168_02087"/>
<name>A0A2Z4AEV7_9BACT</name>
<evidence type="ECO:0000256" key="1">
    <source>
        <dbReference type="ARBA" id="ARBA00004162"/>
    </source>
</evidence>
<dbReference type="EMBL" id="CP029803">
    <property type="protein sequence ID" value="AWT60863.1"/>
    <property type="molecule type" value="Genomic_DNA"/>
</dbReference>
<evidence type="ECO:0000256" key="9">
    <source>
        <dbReference type="ARBA" id="ARBA00023010"/>
    </source>
</evidence>
<comment type="subcellular location">
    <subcellularLocation>
        <location evidence="1">Cell membrane</location>
        <topology evidence="1">Single-pass membrane protein</topology>
    </subcellularLocation>
</comment>
<evidence type="ECO:0000256" key="8">
    <source>
        <dbReference type="ARBA" id="ARBA00022989"/>
    </source>
</evidence>
<dbReference type="GO" id="GO:0005886">
    <property type="term" value="C:plasma membrane"/>
    <property type="evidence" value="ECO:0007669"/>
    <property type="project" value="UniProtKB-SubCell"/>
</dbReference>
<evidence type="ECO:0000256" key="11">
    <source>
        <dbReference type="SAM" id="Phobius"/>
    </source>
</evidence>
<evidence type="ECO:0000313" key="13">
    <source>
        <dbReference type="Proteomes" id="UP000247465"/>
    </source>
</evidence>
<feature type="transmembrane region" description="Helical" evidence="11">
    <location>
        <begin position="20"/>
        <end position="43"/>
    </location>
</feature>
<gene>
    <name evidence="12" type="primary">yajC</name>
    <name evidence="12" type="ORF">DF168_02087</name>
</gene>
<keyword evidence="6 11" id="KW-0812">Transmembrane</keyword>
<accession>A0A2Z4AEV7</accession>
<evidence type="ECO:0000313" key="12">
    <source>
        <dbReference type="EMBL" id="AWT60863.1"/>
    </source>
</evidence>
<organism evidence="12 13">
    <name type="scientific">Candidatus Moanibacter tarae</name>
    <dbReference type="NCBI Taxonomy" id="2200854"/>
    <lineage>
        <taxon>Bacteria</taxon>
        <taxon>Pseudomonadati</taxon>
        <taxon>Verrucomicrobiota</taxon>
        <taxon>Opitutia</taxon>
        <taxon>Puniceicoccales</taxon>
        <taxon>Puniceicoccales incertae sedis</taxon>
        <taxon>Candidatus Moanibacter</taxon>
    </lineage>
</organism>
<protein>
    <recommendedName>
        <fullName evidence="3">Sec translocon accessory complex subunit YajC</fullName>
    </recommendedName>
</protein>
<dbReference type="PANTHER" id="PTHR33909:SF1">
    <property type="entry name" value="SEC TRANSLOCON ACCESSORY COMPLEX SUBUNIT YAJC"/>
    <property type="match status" value="1"/>
</dbReference>
<dbReference type="PANTHER" id="PTHR33909">
    <property type="entry name" value="SEC TRANSLOCON ACCESSORY COMPLEX SUBUNIT YAJC"/>
    <property type="match status" value="1"/>
</dbReference>
<evidence type="ECO:0000256" key="6">
    <source>
        <dbReference type="ARBA" id="ARBA00022692"/>
    </source>
</evidence>
<dbReference type="PRINTS" id="PR01853">
    <property type="entry name" value="YAJCTRNLCASE"/>
</dbReference>
<keyword evidence="9" id="KW-0811">Translocation</keyword>
<keyword evidence="7" id="KW-0653">Protein transport</keyword>
<evidence type="ECO:0000256" key="4">
    <source>
        <dbReference type="ARBA" id="ARBA00022448"/>
    </source>
</evidence>
<evidence type="ECO:0000256" key="7">
    <source>
        <dbReference type="ARBA" id="ARBA00022927"/>
    </source>
</evidence>
<proteinExistence type="inferred from homology"/>
<reference evidence="12 13" key="1">
    <citation type="submission" date="2018-06" db="EMBL/GenBank/DDBJ databases">
        <title>Draft Genome Sequence of a Novel Marine Bacterium Related to the Verrucomicrobia.</title>
        <authorList>
            <person name="Vosseberg J."/>
            <person name="Martijn J."/>
            <person name="Ettema T.J.G."/>
        </authorList>
    </citation>
    <scope>NUCLEOTIDE SEQUENCE [LARGE SCALE GENOMIC DNA]</scope>
    <source>
        <strain evidence="12">TARA_B100001123</strain>
    </source>
</reference>
<dbReference type="InterPro" id="IPR003849">
    <property type="entry name" value="Preprotein_translocase_YajC"/>
</dbReference>
<evidence type="ECO:0000256" key="5">
    <source>
        <dbReference type="ARBA" id="ARBA00022475"/>
    </source>
</evidence>
<keyword evidence="8 11" id="KW-1133">Transmembrane helix</keyword>
<evidence type="ECO:0000256" key="10">
    <source>
        <dbReference type="ARBA" id="ARBA00023136"/>
    </source>
</evidence>
<keyword evidence="5" id="KW-1003">Cell membrane</keyword>
<keyword evidence="10 11" id="KW-0472">Membrane</keyword>